<evidence type="ECO:0000313" key="11">
    <source>
        <dbReference type="Proteomes" id="UP000451471"/>
    </source>
</evidence>
<dbReference type="OrthoDB" id="45815at2157"/>
<dbReference type="InterPro" id="IPR035906">
    <property type="entry name" value="MetI-like_sf"/>
</dbReference>
<evidence type="ECO:0000256" key="7">
    <source>
        <dbReference type="ARBA" id="ARBA00023136"/>
    </source>
</evidence>
<dbReference type="Proteomes" id="UP000451471">
    <property type="component" value="Unassembled WGS sequence"/>
</dbReference>
<dbReference type="EMBL" id="WSZK01000007">
    <property type="protein sequence ID" value="MWG33411.1"/>
    <property type="molecule type" value="Genomic_DNA"/>
</dbReference>
<dbReference type="PANTHER" id="PTHR43848">
    <property type="entry name" value="PUTRESCINE TRANSPORT SYSTEM PERMEASE PROTEIN POTI"/>
    <property type="match status" value="1"/>
</dbReference>
<proteinExistence type="inferred from homology"/>
<dbReference type="SUPFAM" id="SSF161098">
    <property type="entry name" value="MetI-like"/>
    <property type="match status" value="1"/>
</dbReference>
<evidence type="ECO:0000256" key="3">
    <source>
        <dbReference type="ARBA" id="ARBA00022448"/>
    </source>
</evidence>
<keyword evidence="4" id="KW-1003">Cell membrane</keyword>
<comment type="subcellular location">
    <subcellularLocation>
        <location evidence="1 8">Cell membrane</location>
        <topology evidence="1 8">Multi-pass membrane protein</topology>
    </subcellularLocation>
</comment>
<evidence type="ECO:0000313" key="10">
    <source>
        <dbReference type="EMBL" id="MWG33411.1"/>
    </source>
</evidence>
<keyword evidence="6 8" id="KW-1133">Transmembrane helix</keyword>
<evidence type="ECO:0000256" key="4">
    <source>
        <dbReference type="ARBA" id="ARBA00022475"/>
    </source>
</evidence>
<evidence type="ECO:0000256" key="2">
    <source>
        <dbReference type="ARBA" id="ARBA00007069"/>
    </source>
</evidence>
<dbReference type="GO" id="GO:0005886">
    <property type="term" value="C:plasma membrane"/>
    <property type="evidence" value="ECO:0007669"/>
    <property type="project" value="UniProtKB-SubCell"/>
</dbReference>
<name>A0A6B0GHY7_9EURY</name>
<comment type="caution">
    <text evidence="10">The sequence shown here is derived from an EMBL/GenBank/DDBJ whole genome shotgun (WGS) entry which is preliminary data.</text>
</comment>
<dbReference type="InterPro" id="IPR000515">
    <property type="entry name" value="MetI-like"/>
</dbReference>
<feature type="transmembrane region" description="Helical" evidence="8">
    <location>
        <begin position="193"/>
        <end position="218"/>
    </location>
</feature>
<feature type="transmembrane region" description="Helical" evidence="8">
    <location>
        <begin position="25"/>
        <end position="46"/>
    </location>
</feature>
<feature type="transmembrane region" description="Helical" evidence="8">
    <location>
        <begin position="152"/>
        <end position="172"/>
    </location>
</feature>
<reference evidence="10 11" key="1">
    <citation type="submission" date="2019-12" db="EMBL/GenBank/DDBJ databases">
        <title>Halocatena pleomorpha gen. nov. sp. nov., an extremely halophilic archaeon of family Halobacteriaceae isolated from saltpan soil.</title>
        <authorList>
            <person name="Pal Y."/>
            <person name="Verma A."/>
            <person name="Krishnamurthi S."/>
            <person name="Kumar P."/>
        </authorList>
    </citation>
    <scope>NUCLEOTIDE SEQUENCE [LARGE SCALE GENOMIC DNA]</scope>
    <source>
        <strain evidence="10 11">JCM 16495</strain>
    </source>
</reference>
<dbReference type="PROSITE" id="PS50928">
    <property type="entry name" value="ABC_TM1"/>
    <property type="match status" value="1"/>
</dbReference>
<keyword evidence="11" id="KW-1185">Reference proteome</keyword>
<dbReference type="CDD" id="cd06261">
    <property type="entry name" value="TM_PBP2"/>
    <property type="match status" value="1"/>
</dbReference>
<comment type="similarity">
    <text evidence="2">Belongs to the binding-protein-dependent transport system permease family. CysTW subfamily.</text>
</comment>
<dbReference type="Pfam" id="PF00528">
    <property type="entry name" value="BPD_transp_1"/>
    <property type="match status" value="1"/>
</dbReference>
<dbReference type="AlphaFoldDB" id="A0A6B0GHY7"/>
<organism evidence="10 11">
    <name type="scientific">Halomarina oriensis</name>
    <dbReference type="NCBI Taxonomy" id="671145"/>
    <lineage>
        <taxon>Archaea</taxon>
        <taxon>Methanobacteriati</taxon>
        <taxon>Methanobacteriota</taxon>
        <taxon>Stenosarchaea group</taxon>
        <taxon>Halobacteria</taxon>
        <taxon>Halobacteriales</taxon>
        <taxon>Natronomonadaceae</taxon>
        <taxon>Halomarina</taxon>
    </lineage>
</organism>
<feature type="transmembrane region" description="Helical" evidence="8">
    <location>
        <begin position="123"/>
        <end position="146"/>
    </location>
</feature>
<dbReference type="GO" id="GO:0055085">
    <property type="term" value="P:transmembrane transport"/>
    <property type="evidence" value="ECO:0007669"/>
    <property type="project" value="InterPro"/>
</dbReference>
<accession>A0A6B0GHY7</accession>
<evidence type="ECO:0000256" key="1">
    <source>
        <dbReference type="ARBA" id="ARBA00004651"/>
    </source>
</evidence>
<keyword evidence="7 8" id="KW-0472">Membrane</keyword>
<feature type="transmembrane region" description="Helical" evidence="8">
    <location>
        <begin position="250"/>
        <end position="269"/>
    </location>
</feature>
<evidence type="ECO:0000256" key="8">
    <source>
        <dbReference type="RuleBase" id="RU363032"/>
    </source>
</evidence>
<feature type="domain" description="ABC transmembrane type-1" evidence="9">
    <location>
        <begin position="77"/>
        <end position="269"/>
    </location>
</feature>
<feature type="transmembrane region" description="Helical" evidence="8">
    <location>
        <begin position="83"/>
        <end position="103"/>
    </location>
</feature>
<dbReference type="Gene3D" id="1.10.3720.10">
    <property type="entry name" value="MetI-like"/>
    <property type="match status" value="1"/>
</dbReference>
<evidence type="ECO:0000256" key="6">
    <source>
        <dbReference type="ARBA" id="ARBA00022989"/>
    </source>
</evidence>
<keyword evidence="5 8" id="KW-0812">Transmembrane</keyword>
<gene>
    <name evidence="10" type="ORF">GQS65_02720</name>
</gene>
<evidence type="ECO:0000259" key="9">
    <source>
        <dbReference type="PROSITE" id="PS50928"/>
    </source>
</evidence>
<dbReference type="PANTHER" id="PTHR43848:SF2">
    <property type="entry name" value="PUTRESCINE TRANSPORT SYSTEM PERMEASE PROTEIN POTI"/>
    <property type="match status" value="1"/>
</dbReference>
<dbReference type="RefSeq" id="WP_158203143.1">
    <property type="nucleotide sequence ID" value="NZ_WSZK01000007.1"/>
</dbReference>
<keyword evidence="3 8" id="KW-0813">Transport</keyword>
<evidence type="ECO:0000256" key="5">
    <source>
        <dbReference type="ARBA" id="ARBA00022692"/>
    </source>
</evidence>
<protein>
    <submittedName>
        <fullName evidence="10">ABC transporter permease subunit</fullName>
    </submittedName>
</protein>
<sequence>MSPSFSALLGRVDVSDRTAGRLQRAVAGGVLAFLYLPILIVILLSFTPERNPSFPMPGLSLKWYEALVENSAFTDAIVFSTKLAVACAFVSGFVGLMAGFGLARTAPSGGFLDERKLRILFSLPIIIPFIITGIGGLVFFNVLGIYGSFTSLLVGHVMITLPFTTLVIASGLSGLDESVEEAARNLGATQLRAYYEVTIPMIMPSIVAAMLFAFILSFNNFVQTFFWLSFTDQTLPVLIYGRIRLTYDPTLNAVGTVLIVFSLVVTVTAERASKRLLT</sequence>
<dbReference type="InterPro" id="IPR051789">
    <property type="entry name" value="Bact_Polyamine_Transport"/>
</dbReference>